<organism evidence="1 2">
    <name type="scientific">Panaeolus cyanescens</name>
    <dbReference type="NCBI Taxonomy" id="181874"/>
    <lineage>
        <taxon>Eukaryota</taxon>
        <taxon>Fungi</taxon>
        <taxon>Dikarya</taxon>
        <taxon>Basidiomycota</taxon>
        <taxon>Agaricomycotina</taxon>
        <taxon>Agaricomycetes</taxon>
        <taxon>Agaricomycetidae</taxon>
        <taxon>Agaricales</taxon>
        <taxon>Agaricineae</taxon>
        <taxon>Galeropsidaceae</taxon>
        <taxon>Panaeolus</taxon>
    </lineage>
</organism>
<gene>
    <name evidence="1" type="ORF">CVT24_006920</name>
</gene>
<proteinExistence type="predicted"/>
<dbReference type="InParanoid" id="A0A409VK07"/>
<evidence type="ECO:0000313" key="1">
    <source>
        <dbReference type="EMBL" id="PPQ66609.1"/>
    </source>
</evidence>
<accession>A0A409VK07</accession>
<dbReference type="EMBL" id="NHTK01006039">
    <property type="protein sequence ID" value="PPQ66609.1"/>
    <property type="molecule type" value="Genomic_DNA"/>
</dbReference>
<keyword evidence="2" id="KW-1185">Reference proteome</keyword>
<name>A0A409VK07_9AGAR</name>
<dbReference type="STRING" id="181874.A0A409VK07"/>
<dbReference type="Proteomes" id="UP000284842">
    <property type="component" value="Unassembled WGS sequence"/>
</dbReference>
<evidence type="ECO:0000313" key="2">
    <source>
        <dbReference type="Proteomes" id="UP000284842"/>
    </source>
</evidence>
<reference evidence="1 2" key="1">
    <citation type="journal article" date="2018" name="Evol. Lett.">
        <title>Horizontal gene cluster transfer increased hallucinogenic mushroom diversity.</title>
        <authorList>
            <person name="Reynolds H.T."/>
            <person name="Vijayakumar V."/>
            <person name="Gluck-Thaler E."/>
            <person name="Korotkin H.B."/>
            <person name="Matheny P.B."/>
            <person name="Slot J.C."/>
        </authorList>
    </citation>
    <scope>NUCLEOTIDE SEQUENCE [LARGE SCALE GENOMIC DNA]</scope>
    <source>
        <strain evidence="1 2">2629</strain>
    </source>
</reference>
<protein>
    <recommendedName>
        <fullName evidence="3">F-box domain-containing protein</fullName>
    </recommendedName>
</protein>
<dbReference type="AlphaFoldDB" id="A0A409VK07"/>
<comment type="caution">
    <text evidence="1">The sequence shown here is derived from an EMBL/GenBank/DDBJ whole genome shotgun (WGS) entry which is preliminary data.</text>
</comment>
<sequence length="437" mass="49971">MSKLIALRSGPVIPYELIELIIALIATEDDIETLLALALLDHHFSWVARRYIFSYIPLEKWKYQQEEGGQIASEAEQFHRILDRNPGVAAFVHKFDYVNDLKNSHHAPAVFRRLYNVKSFTFGFNDYEIYGPRQANWNTSISAALRKSIYAFFQGNSLRSLQMLNIADVPGILFELLPCLEELDLHSVTFSGWKNVALNSSLKVPEGKSSSGDPLKLKALTMRRKMESGFAYIMDAKRRNGRHMMDYSQVMAAHFHIEHPDMVSTFLEFLNRTEQLTELAFGGYCGEFDIKNRFTSSLNPNSFQTLRRLEFWHMVDGRQYDPFAGLSYELAELAYRARGAVVLPLAEVSIGIQVDTDGACDTSPDVWSQLDIALSQPKNFPHLRTVNVKVTIYYCRGAHLENLVQELHIVEKTSFNGLRELQRRGLNFSFKVTKKPV</sequence>
<evidence type="ECO:0008006" key="3">
    <source>
        <dbReference type="Google" id="ProtNLM"/>
    </source>
</evidence>
<dbReference type="OrthoDB" id="2745898at2759"/>